<reference evidence="4 5" key="1">
    <citation type="submission" date="2023-06" db="EMBL/GenBank/DDBJ databases">
        <title>Altererythrobacter rubellus NBRC 112769 genome.</title>
        <authorList>
            <person name="Zhang K."/>
        </authorList>
    </citation>
    <scope>NUCLEOTIDE SEQUENCE [LARGE SCALE GENOMIC DNA]</scope>
    <source>
        <strain evidence="4 5">NBRC 112769</strain>
    </source>
</reference>
<protein>
    <submittedName>
        <fullName evidence="4">Patatin-like protein</fullName>
    </submittedName>
</protein>
<dbReference type="GO" id="GO:0016042">
    <property type="term" value="P:lipid catabolic process"/>
    <property type="evidence" value="ECO:0007669"/>
    <property type="project" value="UniProtKB-UniRule"/>
</dbReference>
<dbReference type="AlphaFoldDB" id="A0A9Y2B1E4"/>
<evidence type="ECO:0000256" key="1">
    <source>
        <dbReference type="ARBA" id="ARBA00023098"/>
    </source>
</evidence>
<accession>A0A9Y2B1E4</accession>
<dbReference type="InterPro" id="IPR024282">
    <property type="entry name" value="DUF3376"/>
</dbReference>
<keyword evidence="2" id="KW-0378">Hydrolase</keyword>
<gene>
    <name evidence="4" type="ORF">QQX03_07875</name>
</gene>
<feature type="active site" description="Nucleophile" evidence="2">
    <location>
        <position position="79"/>
    </location>
</feature>
<proteinExistence type="predicted"/>
<name>A0A9Y2B1E4_9SPHN</name>
<sequence length="773" mass="86896">MHQKELRIALVCYGGVSLAIYMHGVTKELWHLARASRSYHLEEEPEGHVAKVYHDLLGEIEAQQGLRLRVLPDILTGASAGGINAVFLSQAIFAGHSLEPLTDLWLENADVDKLLDPDARPMWKFAKFWAQPIAWWLFKRPGNVVSESVAPETRSEVRRKVSRFVRGRWFQPPFSGDNFSQLLFDAIKAMNANETGPPLLPPGHPLDLLVTATDFRGHVEMLRLHSPAVVEESEHRLPIGFRGLTPAQSGAGLADPLELTIAARATASFPGAFPPLELAEIDRLAQRSKHHWQTRGAFLKRVMPTHVRLGTTEQVALIDGSVLVNAPFEGAIDALHGRPAHREVDRRFVYIDPRPDRIASLKDEEQKPVGFFAAIFGSISALPREQPIRDNLEELKQQSRNAERLQQILAGLRPEVDRAVEKLFGLTFFLDRPTPKRLHNWRAKAQQSAAQEAGYTFHSYAQVKLAGIVERLAKLVHQAAPQLDLPDCDPIVSTLRGELMRRGLDQLSEENGGASEAAIAFFRTHDLGFRIRRLRLLARRLARDWERDPEIPDDVLDLARGEIYAIMRLYLDRDKHAVRHPEFGDLAANVFADPGAVLDHLGAHRLLPEIDDEALDRLCAALAQMPKQLRRRMLFAYLGFPFYDVATLPLLRHEGFTEYDPIKVDRISPDDAPSIRDGGARATLRGIEFYNFGAFFSRAYRENDYLWGRLHGAERMIDLVCSTVDSGVDSRVCHGFKRRAFEAILQEETEAGRCDAGLIESLKSEIAAKFDTV</sequence>
<evidence type="ECO:0000313" key="4">
    <source>
        <dbReference type="EMBL" id="WIW94892.1"/>
    </source>
</evidence>
<feature type="short sequence motif" description="GXSXG" evidence="2">
    <location>
        <begin position="77"/>
        <end position="81"/>
    </location>
</feature>
<dbReference type="Proteomes" id="UP001231445">
    <property type="component" value="Chromosome"/>
</dbReference>
<keyword evidence="2" id="KW-0442">Lipid degradation</keyword>
<dbReference type="KEGG" id="arue:QQX03_07875"/>
<dbReference type="InterPro" id="IPR002641">
    <property type="entry name" value="PNPLA_dom"/>
</dbReference>
<dbReference type="SUPFAM" id="SSF52151">
    <property type="entry name" value="FabD/lysophospholipase-like"/>
    <property type="match status" value="1"/>
</dbReference>
<keyword evidence="1 2" id="KW-0443">Lipid metabolism</keyword>
<feature type="active site" description="Proton acceptor" evidence="2">
    <location>
        <position position="319"/>
    </location>
</feature>
<evidence type="ECO:0000313" key="5">
    <source>
        <dbReference type="Proteomes" id="UP001231445"/>
    </source>
</evidence>
<dbReference type="PROSITE" id="PS51635">
    <property type="entry name" value="PNPLA"/>
    <property type="match status" value="1"/>
</dbReference>
<dbReference type="GO" id="GO:0016787">
    <property type="term" value="F:hydrolase activity"/>
    <property type="evidence" value="ECO:0007669"/>
    <property type="project" value="UniProtKB-UniRule"/>
</dbReference>
<dbReference type="InterPro" id="IPR019894">
    <property type="entry name" value="Patatin-related_protein"/>
</dbReference>
<evidence type="ECO:0000256" key="2">
    <source>
        <dbReference type="PROSITE-ProRule" id="PRU01161"/>
    </source>
</evidence>
<dbReference type="RefSeq" id="WP_285975208.1">
    <property type="nucleotide sequence ID" value="NZ_CP127221.1"/>
</dbReference>
<dbReference type="NCBIfam" id="TIGR03607">
    <property type="entry name" value="patatin-like protein"/>
    <property type="match status" value="1"/>
</dbReference>
<dbReference type="Pfam" id="PF11856">
    <property type="entry name" value="DUF3376"/>
    <property type="match status" value="1"/>
</dbReference>
<dbReference type="InterPro" id="IPR016035">
    <property type="entry name" value="Acyl_Trfase/lysoPLipase"/>
</dbReference>
<dbReference type="Gene3D" id="3.40.1090.10">
    <property type="entry name" value="Cytosolic phospholipase A2 catalytic domain"/>
    <property type="match status" value="1"/>
</dbReference>
<dbReference type="Pfam" id="PF01734">
    <property type="entry name" value="Patatin"/>
    <property type="match status" value="1"/>
</dbReference>
<evidence type="ECO:0000259" key="3">
    <source>
        <dbReference type="PROSITE" id="PS51635"/>
    </source>
</evidence>
<feature type="domain" description="PNPLA" evidence="3">
    <location>
        <begin position="10"/>
        <end position="332"/>
    </location>
</feature>
<organism evidence="4 5">
    <name type="scientific">Altererythrobacter rubellus</name>
    <dbReference type="NCBI Taxonomy" id="2173831"/>
    <lineage>
        <taxon>Bacteria</taxon>
        <taxon>Pseudomonadati</taxon>
        <taxon>Pseudomonadota</taxon>
        <taxon>Alphaproteobacteria</taxon>
        <taxon>Sphingomonadales</taxon>
        <taxon>Erythrobacteraceae</taxon>
        <taxon>Altererythrobacter</taxon>
    </lineage>
</organism>
<keyword evidence="5" id="KW-1185">Reference proteome</keyword>
<comment type="caution">
    <text evidence="2">Lacks conserved residue(s) required for the propagation of feature annotation.</text>
</comment>
<dbReference type="EMBL" id="CP127221">
    <property type="protein sequence ID" value="WIW94892.1"/>
    <property type="molecule type" value="Genomic_DNA"/>
</dbReference>